<evidence type="ECO:0000313" key="3">
    <source>
        <dbReference type="EMBL" id="KKB53765.1"/>
    </source>
</evidence>
<name>A0A0F5J8E0_9BACT</name>
<reference evidence="3 4" key="1">
    <citation type="submission" date="2013-04" db="EMBL/GenBank/DDBJ databases">
        <title>The Genome Sequence of Parabacteroides goldsteinii DSM 19448.</title>
        <authorList>
            <consortium name="The Broad Institute Genomics Platform"/>
            <person name="Earl A."/>
            <person name="Ward D."/>
            <person name="Feldgarden M."/>
            <person name="Gevers D."/>
            <person name="Martens E."/>
            <person name="Sakamoto M."/>
            <person name="Benno Y."/>
            <person name="Song Y."/>
            <person name="Liu C."/>
            <person name="Lee J."/>
            <person name="Bolanos M."/>
            <person name="Vaisanen M.L."/>
            <person name="Finegold S.M."/>
            <person name="Walker B."/>
            <person name="Young S."/>
            <person name="Zeng Q."/>
            <person name="Gargeya S."/>
            <person name="Fitzgerald M."/>
            <person name="Haas B."/>
            <person name="Abouelleil A."/>
            <person name="Allen A.W."/>
            <person name="Alvarado L."/>
            <person name="Arachchi H.M."/>
            <person name="Berlin A.M."/>
            <person name="Chapman S.B."/>
            <person name="Gainer-Dewar J."/>
            <person name="Goldberg J."/>
            <person name="Griggs A."/>
            <person name="Gujja S."/>
            <person name="Hansen M."/>
            <person name="Howarth C."/>
            <person name="Imamovic A."/>
            <person name="Ireland A."/>
            <person name="Larimer J."/>
            <person name="McCowan C."/>
            <person name="Murphy C."/>
            <person name="Pearson M."/>
            <person name="Poon T.W."/>
            <person name="Priest M."/>
            <person name="Roberts A."/>
            <person name="Saif S."/>
            <person name="Shea T."/>
            <person name="Sisk P."/>
            <person name="Sykes S."/>
            <person name="Wortman J."/>
            <person name="Nusbaum C."/>
            <person name="Birren B."/>
        </authorList>
    </citation>
    <scope>NUCLEOTIDE SEQUENCE [LARGE SCALE GENOMIC DNA]</scope>
    <source>
        <strain evidence="3 4">DSM 19448</strain>
    </source>
</reference>
<sequence length="179" mass="20103">MKRYFNILVGCLLIFSMNSCLYHNLEDLENSSDKKMTNVDYSYRFLYNDTIQKGTANQEILEGRVCEVIFSKSIENVEENGITGFKTTLTHTLNSIQKAGPSGSVTKEMLYKMFEEQIARDGLSKLWVYVSISDAAIISPLDGAPTLGAPGDFTKDRYYRVTAADGSTQDYILKTVKAF</sequence>
<dbReference type="STRING" id="927665.HMPREF1535_03313"/>
<feature type="chain" id="PRO_5002488870" description="DUF5018 domain-containing protein" evidence="1">
    <location>
        <begin position="23"/>
        <end position="179"/>
    </location>
</feature>
<dbReference type="HOGENOM" id="CLU_140211_0_0_10"/>
<evidence type="ECO:0000259" key="2">
    <source>
        <dbReference type="Pfam" id="PF22243"/>
    </source>
</evidence>
<feature type="signal peptide" evidence="1">
    <location>
        <begin position="1"/>
        <end position="22"/>
    </location>
</feature>
<accession>A0A0F5J8E0</accession>
<keyword evidence="1" id="KW-0732">Signal</keyword>
<dbReference type="Proteomes" id="UP000033047">
    <property type="component" value="Unassembled WGS sequence"/>
</dbReference>
<comment type="caution">
    <text evidence="3">The sequence shown here is derived from an EMBL/GenBank/DDBJ whole genome shotgun (WGS) entry which is preliminary data.</text>
</comment>
<organism evidence="3 4">
    <name type="scientific">Parabacteroides goldsteinii DSM 19448 = WAL 12034</name>
    <dbReference type="NCBI Taxonomy" id="927665"/>
    <lineage>
        <taxon>Bacteria</taxon>
        <taxon>Pseudomonadati</taxon>
        <taxon>Bacteroidota</taxon>
        <taxon>Bacteroidia</taxon>
        <taxon>Bacteroidales</taxon>
        <taxon>Tannerellaceae</taxon>
        <taxon>Parabacteroides</taxon>
    </lineage>
</organism>
<feature type="domain" description="DUF5018" evidence="2">
    <location>
        <begin position="122"/>
        <end position="173"/>
    </location>
</feature>
<evidence type="ECO:0000313" key="4">
    <source>
        <dbReference type="Proteomes" id="UP000033047"/>
    </source>
</evidence>
<dbReference type="RefSeq" id="WP_046147582.1">
    <property type="nucleotide sequence ID" value="NZ_KQ033913.1"/>
</dbReference>
<dbReference type="Pfam" id="PF22243">
    <property type="entry name" value="DUF5018-rel"/>
    <property type="match status" value="1"/>
</dbReference>
<gene>
    <name evidence="3" type="ORF">HMPREF1535_03313</name>
</gene>
<proteinExistence type="predicted"/>
<dbReference type="Gene3D" id="2.60.40.4120">
    <property type="match status" value="1"/>
</dbReference>
<protein>
    <recommendedName>
        <fullName evidence="2">DUF5018 domain-containing protein</fullName>
    </recommendedName>
</protein>
<dbReference type="InterPro" id="IPR054460">
    <property type="entry name" value="DUF5018-rel"/>
</dbReference>
<dbReference type="PATRIC" id="fig|927665.4.peg.3405"/>
<dbReference type="AlphaFoldDB" id="A0A0F5J8E0"/>
<evidence type="ECO:0000256" key="1">
    <source>
        <dbReference type="SAM" id="SignalP"/>
    </source>
</evidence>
<dbReference type="EMBL" id="AQHV01000014">
    <property type="protein sequence ID" value="KKB53765.1"/>
    <property type="molecule type" value="Genomic_DNA"/>
</dbReference>